<feature type="non-terminal residue" evidence="1">
    <location>
        <position position="1"/>
    </location>
</feature>
<proteinExistence type="predicted"/>
<protein>
    <submittedName>
        <fullName evidence="1">Uncharacterized protein</fullName>
    </submittedName>
</protein>
<dbReference type="EMBL" id="BART01013861">
    <property type="protein sequence ID" value="GAG82015.1"/>
    <property type="molecule type" value="Genomic_DNA"/>
</dbReference>
<evidence type="ECO:0000313" key="1">
    <source>
        <dbReference type="EMBL" id="GAG82015.1"/>
    </source>
</evidence>
<organism evidence="1">
    <name type="scientific">marine sediment metagenome</name>
    <dbReference type="NCBI Taxonomy" id="412755"/>
    <lineage>
        <taxon>unclassified sequences</taxon>
        <taxon>metagenomes</taxon>
        <taxon>ecological metagenomes</taxon>
    </lineage>
</organism>
<name>X1AHF9_9ZZZZ</name>
<accession>X1AHF9</accession>
<dbReference type="AlphaFoldDB" id="X1AHF9"/>
<comment type="caution">
    <text evidence="1">The sequence shown here is derived from an EMBL/GenBank/DDBJ whole genome shotgun (WGS) entry which is preliminary data.</text>
</comment>
<gene>
    <name evidence="1" type="ORF">S01H4_28069</name>
</gene>
<reference evidence="1" key="1">
    <citation type="journal article" date="2014" name="Front. Microbiol.">
        <title>High frequency of phylogenetically diverse reductive dehalogenase-homologous genes in deep subseafloor sedimentary metagenomes.</title>
        <authorList>
            <person name="Kawai M."/>
            <person name="Futagami T."/>
            <person name="Toyoda A."/>
            <person name="Takaki Y."/>
            <person name="Nishi S."/>
            <person name="Hori S."/>
            <person name="Arai W."/>
            <person name="Tsubouchi T."/>
            <person name="Morono Y."/>
            <person name="Uchiyama I."/>
            <person name="Ito T."/>
            <person name="Fujiyama A."/>
            <person name="Inagaki F."/>
            <person name="Takami H."/>
        </authorList>
    </citation>
    <scope>NUCLEOTIDE SEQUENCE</scope>
    <source>
        <strain evidence="1">Expedition CK06-06</strain>
    </source>
</reference>
<sequence>LNSPEGRDSVAGLKTFLSNSDAVLTPKGGTLYVSVRY</sequence>